<proteinExistence type="predicted"/>
<sequence length="85" mass="9588">MAVAAETATIPEENVRQLLRREKHVGVFSAREENSATPLDLSQTLEKINKDIALRVLEETDGNQTNAAKRLGVSRTTLWRMIREV</sequence>
<protein>
    <recommendedName>
        <fullName evidence="1">DNA binding HTH domain-containing protein</fullName>
    </recommendedName>
</protein>
<dbReference type="InterPro" id="IPR009057">
    <property type="entry name" value="Homeodomain-like_sf"/>
</dbReference>
<evidence type="ECO:0000259" key="1">
    <source>
        <dbReference type="Pfam" id="PF02954"/>
    </source>
</evidence>
<dbReference type="Pfam" id="PF02954">
    <property type="entry name" value="HTH_8"/>
    <property type="match status" value="1"/>
</dbReference>
<gene>
    <name evidence="2" type="ORF">SDC9_135716</name>
</gene>
<evidence type="ECO:0000313" key="2">
    <source>
        <dbReference type="EMBL" id="MPM88612.1"/>
    </source>
</evidence>
<dbReference type="InterPro" id="IPR002197">
    <property type="entry name" value="HTH_Fis"/>
</dbReference>
<dbReference type="SUPFAM" id="SSF46689">
    <property type="entry name" value="Homeodomain-like"/>
    <property type="match status" value="1"/>
</dbReference>
<dbReference type="EMBL" id="VSSQ01036198">
    <property type="protein sequence ID" value="MPM88612.1"/>
    <property type="molecule type" value="Genomic_DNA"/>
</dbReference>
<dbReference type="Gene3D" id="1.10.10.60">
    <property type="entry name" value="Homeodomain-like"/>
    <property type="match status" value="1"/>
</dbReference>
<comment type="caution">
    <text evidence="2">The sequence shown here is derived from an EMBL/GenBank/DDBJ whole genome shotgun (WGS) entry which is preliminary data.</text>
</comment>
<reference evidence="2" key="1">
    <citation type="submission" date="2019-08" db="EMBL/GenBank/DDBJ databases">
        <authorList>
            <person name="Kucharzyk K."/>
            <person name="Murdoch R.W."/>
            <person name="Higgins S."/>
            <person name="Loffler F."/>
        </authorList>
    </citation>
    <scope>NUCLEOTIDE SEQUENCE</scope>
</reference>
<organism evidence="2">
    <name type="scientific">bioreactor metagenome</name>
    <dbReference type="NCBI Taxonomy" id="1076179"/>
    <lineage>
        <taxon>unclassified sequences</taxon>
        <taxon>metagenomes</taxon>
        <taxon>ecological metagenomes</taxon>
    </lineage>
</organism>
<name>A0A645DJ51_9ZZZZ</name>
<dbReference type="GO" id="GO:0043565">
    <property type="term" value="F:sequence-specific DNA binding"/>
    <property type="evidence" value="ECO:0007669"/>
    <property type="project" value="InterPro"/>
</dbReference>
<accession>A0A645DJ51</accession>
<feature type="domain" description="DNA binding HTH" evidence="1">
    <location>
        <begin position="44"/>
        <end position="82"/>
    </location>
</feature>
<dbReference type="AlphaFoldDB" id="A0A645DJ51"/>
<dbReference type="PRINTS" id="PR01590">
    <property type="entry name" value="HTHFIS"/>
</dbReference>